<evidence type="ECO:0000256" key="1">
    <source>
        <dbReference type="SAM" id="Phobius"/>
    </source>
</evidence>
<dbReference type="Proteomes" id="UP000319792">
    <property type="component" value="Unassembled WGS sequence"/>
</dbReference>
<gene>
    <name evidence="2" type="ORF">FK268_15720</name>
</gene>
<keyword evidence="1" id="KW-0472">Membrane</keyword>
<dbReference type="EMBL" id="VIGV01000004">
    <property type="protein sequence ID" value="TWS23706.1"/>
    <property type="molecule type" value="Genomic_DNA"/>
</dbReference>
<sequence>MIIWRGWGILGVLFVPLGIFLGFGLGRTNFSIAGGLLLGALGCAALGYWLNVVRPRARAAAFAEGRTSELASYIASGHYQPTPGYQPGSVEEARELAGRQVVAEQADVERALRNQNTVFWIPMQFLAIGIALLAFAELFGLIHIH</sequence>
<keyword evidence="3" id="KW-1185">Reference proteome</keyword>
<evidence type="ECO:0000313" key="2">
    <source>
        <dbReference type="EMBL" id="TWS23706.1"/>
    </source>
</evidence>
<feature type="transmembrane region" description="Helical" evidence="1">
    <location>
        <begin position="119"/>
        <end position="144"/>
    </location>
</feature>
<reference evidence="2 3" key="1">
    <citation type="submission" date="2019-08" db="EMBL/GenBank/DDBJ databases">
        <title>Tsukamurella conjunctivitidis sp. nov., Tsukamurella assacharolytica sp. nov. and Tsukamurella sputae sp. nov. isolated from patients with conjunctivitis, bacteraemia (lymphoma) and respiratory infection (sputum) in Hong Kong.</title>
        <authorList>
            <person name="Fok K.M.N."/>
            <person name="Fong J.Y.H."/>
        </authorList>
    </citation>
    <scope>NUCLEOTIDE SEQUENCE [LARGE SCALE GENOMIC DNA]</scope>
    <source>
        <strain evidence="2 3">HKU70</strain>
    </source>
</reference>
<dbReference type="OrthoDB" id="4966104at2"/>
<organism evidence="2 3">
    <name type="scientific">Tsukamurella sputi</name>
    <dbReference type="NCBI Taxonomy" id="2591848"/>
    <lineage>
        <taxon>Bacteria</taxon>
        <taxon>Bacillati</taxon>
        <taxon>Actinomycetota</taxon>
        <taxon>Actinomycetes</taxon>
        <taxon>Mycobacteriales</taxon>
        <taxon>Tsukamurellaceae</taxon>
        <taxon>Tsukamurella</taxon>
    </lineage>
</organism>
<keyword evidence="1" id="KW-1133">Transmembrane helix</keyword>
<evidence type="ECO:0000313" key="3">
    <source>
        <dbReference type="Proteomes" id="UP000319792"/>
    </source>
</evidence>
<comment type="caution">
    <text evidence="2">The sequence shown here is derived from an EMBL/GenBank/DDBJ whole genome shotgun (WGS) entry which is preliminary data.</text>
</comment>
<accession>A0A5C5RL60</accession>
<proteinExistence type="predicted"/>
<dbReference type="RefSeq" id="WP_146435664.1">
    <property type="nucleotide sequence ID" value="NZ_VIGV01000004.1"/>
</dbReference>
<name>A0A5C5RL60_9ACTN</name>
<keyword evidence="1" id="KW-0812">Transmembrane</keyword>
<feature type="transmembrane region" description="Helical" evidence="1">
    <location>
        <begin position="7"/>
        <end position="26"/>
    </location>
</feature>
<feature type="transmembrane region" description="Helical" evidence="1">
    <location>
        <begin position="32"/>
        <end position="50"/>
    </location>
</feature>
<protein>
    <submittedName>
        <fullName evidence="2">Uncharacterized protein</fullName>
    </submittedName>
</protein>
<dbReference type="AlphaFoldDB" id="A0A5C5RL60"/>